<feature type="compositionally biased region" description="Low complexity" evidence="1">
    <location>
        <begin position="262"/>
        <end position="276"/>
    </location>
</feature>
<evidence type="ECO:0000313" key="2">
    <source>
        <dbReference type="EMBL" id="GAA0560406.1"/>
    </source>
</evidence>
<comment type="caution">
    <text evidence="2">The sequence shown here is derived from an EMBL/GenBank/DDBJ whole genome shotgun (WGS) entry which is preliminary data.</text>
</comment>
<evidence type="ECO:0000256" key="1">
    <source>
        <dbReference type="SAM" id="MobiDB-lite"/>
    </source>
</evidence>
<dbReference type="PANTHER" id="PTHR33498:SF1">
    <property type="entry name" value="TRANSPOSASE FOR INSERTION SEQUENCE ELEMENT IS1557"/>
    <property type="match status" value="1"/>
</dbReference>
<feature type="region of interest" description="Disordered" evidence="1">
    <location>
        <begin position="262"/>
        <end position="299"/>
    </location>
</feature>
<organism evidence="2 3">
    <name type="scientific">Streptomyces mordarskii</name>
    <dbReference type="NCBI Taxonomy" id="1226758"/>
    <lineage>
        <taxon>Bacteria</taxon>
        <taxon>Bacillati</taxon>
        <taxon>Actinomycetota</taxon>
        <taxon>Actinomycetes</taxon>
        <taxon>Kitasatosporales</taxon>
        <taxon>Streptomycetaceae</taxon>
        <taxon>Streptomyces</taxon>
    </lineage>
</organism>
<proteinExistence type="predicted"/>
<dbReference type="EMBL" id="BAAABZ010000075">
    <property type="protein sequence ID" value="GAA0560406.1"/>
    <property type="molecule type" value="Genomic_DNA"/>
</dbReference>
<dbReference type="SUPFAM" id="SSF56672">
    <property type="entry name" value="DNA/RNA polymerases"/>
    <property type="match status" value="1"/>
</dbReference>
<name>A0ABP3P4W7_9ACTN</name>
<reference evidence="3" key="1">
    <citation type="journal article" date="2019" name="Int. J. Syst. Evol. Microbiol.">
        <title>The Global Catalogue of Microorganisms (GCM) 10K type strain sequencing project: providing services to taxonomists for standard genome sequencing and annotation.</title>
        <authorList>
            <consortium name="The Broad Institute Genomics Platform"/>
            <consortium name="The Broad Institute Genome Sequencing Center for Infectious Disease"/>
            <person name="Wu L."/>
            <person name="Ma J."/>
        </authorList>
    </citation>
    <scope>NUCLEOTIDE SEQUENCE [LARGE SCALE GENOMIC DNA]</scope>
    <source>
        <strain evidence="3">JCM 5052</strain>
    </source>
</reference>
<accession>A0ABP3P4W7</accession>
<keyword evidence="3" id="KW-1185">Reference proteome</keyword>
<dbReference type="InterPro" id="IPR043502">
    <property type="entry name" value="DNA/RNA_pol_sf"/>
</dbReference>
<gene>
    <name evidence="2" type="ORF">GCM10010390_73300</name>
</gene>
<evidence type="ECO:0000313" key="3">
    <source>
        <dbReference type="Proteomes" id="UP001501576"/>
    </source>
</evidence>
<dbReference type="PANTHER" id="PTHR33498">
    <property type="entry name" value="TRANSPOSASE FOR INSERTION SEQUENCE ELEMENT IS1557"/>
    <property type="match status" value="1"/>
</dbReference>
<dbReference type="InterPro" id="IPR047951">
    <property type="entry name" value="Transpos_ISL3"/>
</dbReference>
<protein>
    <recommendedName>
        <fullName evidence="4">Transposase</fullName>
    </recommendedName>
</protein>
<sequence length="299" mass="31863">MRSFRCLNLACARRTFVEQAPGLTFCHGRRSSRLQSVPRTLALLLAGRAGARPTQAMTLRVSRSTLLRPIRALLDPVAVTPKVLDVDEFALCKGRVYATLLVDIAGRRPVDLLPDARAGTLAAWLQANPGVEVICRNRAGAYAEGERTGPPDAMPSPIADILNESRKPHHLERDRFFGGEEQLAEQIRTVVAEAGFSCRVGAADTLFAAALAARRGLLVPDGATPEFLAGDSVSVLGLPHLAALLNRLGLTALGAFAALPISPSSPPTSTTAPARPLDGKPRPPSSLSPSQHWSDRVLQ</sequence>
<dbReference type="Proteomes" id="UP001501576">
    <property type="component" value="Unassembled WGS sequence"/>
</dbReference>
<evidence type="ECO:0008006" key="4">
    <source>
        <dbReference type="Google" id="ProtNLM"/>
    </source>
</evidence>
<dbReference type="RefSeq" id="WP_346161092.1">
    <property type="nucleotide sequence ID" value="NZ_BAAABZ010000075.1"/>
</dbReference>